<dbReference type="InterPro" id="IPR015797">
    <property type="entry name" value="NUDIX_hydrolase-like_dom_sf"/>
</dbReference>
<evidence type="ECO:0000256" key="6">
    <source>
        <dbReference type="ARBA" id="ARBA00032162"/>
    </source>
</evidence>
<comment type="catalytic activity">
    <reaction evidence="1">
        <text>GDP-alpha-D-mannose + H2O = alpha-D-mannose 1-phosphate + GMP + 2 H(+)</text>
        <dbReference type="Rhea" id="RHEA:27978"/>
        <dbReference type="ChEBI" id="CHEBI:15377"/>
        <dbReference type="ChEBI" id="CHEBI:15378"/>
        <dbReference type="ChEBI" id="CHEBI:57527"/>
        <dbReference type="ChEBI" id="CHEBI:58115"/>
        <dbReference type="ChEBI" id="CHEBI:58409"/>
    </reaction>
</comment>
<dbReference type="GO" id="GO:0019693">
    <property type="term" value="P:ribose phosphate metabolic process"/>
    <property type="evidence" value="ECO:0007669"/>
    <property type="project" value="TreeGrafter"/>
</dbReference>
<dbReference type="InterPro" id="IPR000086">
    <property type="entry name" value="NUDIX_hydrolase_dom"/>
</dbReference>
<comment type="caution">
    <text evidence="9">The sequence shown here is derived from an EMBL/GenBank/DDBJ whole genome shotgun (WGS) entry which is preliminary data.</text>
</comment>
<evidence type="ECO:0000256" key="4">
    <source>
        <dbReference type="ARBA" id="ARBA00016377"/>
    </source>
</evidence>
<dbReference type="Proteomes" id="UP000026682">
    <property type="component" value="Unassembled WGS sequence"/>
</dbReference>
<dbReference type="GO" id="GO:0016787">
    <property type="term" value="F:hydrolase activity"/>
    <property type="evidence" value="ECO:0007669"/>
    <property type="project" value="UniProtKB-KW"/>
</dbReference>
<dbReference type="PROSITE" id="PS51462">
    <property type="entry name" value="NUDIX"/>
    <property type="match status" value="1"/>
</dbReference>
<keyword evidence="5" id="KW-0378">Hydrolase</keyword>
<evidence type="ECO:0000256" key="2">
    <source>
        <dbReference type="ARBA" id="ARBA00001946"/>
    </source>
</evidence>
<organism evidence="9 10">
    <name type="scientific">Bordetella holmesii CDC-H585-BH</name>
    <dbReference type="NCBI Taxonomy" id="1331206"/>
    <lineage>
        <taxon>Bacteria</taxon>
        <taxon>Pseudomonadati</taxon>
        <taxon>Pseudomonadota</taxon>
        <taxon>Betaproteobacteria</taxon>
        <taxon>Burkholderiales</taxon>
        <taxon>Alcaligenaceae</taxon>
        <taxon>Bordetella</taxon>
    </lineage>
</organism>
<dbReference type="GO" id="GO:0005829">
    <property type="term" value="C:cytosol"/>
    <property type="evidence" value="ECO:0007669"/>
    <property type="project" value="TreeGrafter"/>
</dbReference>
<reference evidence="9 10" key="1">
    <citation type="submission" date="2014-03" db="EMBL/GenBank/DDBJ databases">
        <title>Genome sequence of Bordetella holmseii.</title>
        <authorList>
            <person name="Harvill E."/>
            <person name="Goodfield L.L."/>
            <person name="Ivanov Y."/>
            <person name="Meyer J.A."/>
            <person name="Newth C."/>
            <person name="Cassiday P."/>
            <person name="Tondella M.L."/>
            <person name="Liao P."/>
            <person name="Zimmerman J."/>
            <person name="Meert K."/>
            <person name="Wessel D."/>
            <person name="Berger J."/>
            <person name="Dean J.M."/>
            <person name="Holubkov R."/>
            <person name="Burr J."/>
            <person name="Liu T."/>
            <person name="Brinkac L.M."/>
            <person name="Sanka R."/>
            <person name="Kim M."/>
            <person name="Losada L."/>
        </authorList>
    </citation>
    <scope>NUCLEOTIDE SEQUENCE [LARGE SCALE GENOMIC DNA]</scope>
    <source>
        <strain evidence="9 10">CDC-H585-BH</strain>
    </source>
</reference>
<evidence type="ECO:0000256" key="1">
    <source>
        <dbReference type="ARBA" id="ARBA00000847"/>
    </source>
</evidence>
<dbReference type="SUPFAM" id="SSF55811">
    <property type="entry name" value="Nudix"/>
    <property type="match status" value="1"/>
</dbReference>
<evidence type="ECO:0000256" key="7">
    <source>
        <dbReference type="ARBA" id="ARBA00032272"/>
    </source>
</evidence>
<gene>
    <name evidence="9" type="ORF">L497_0797</name>
</gene>
<dbReference type="AlphaFoldDB" id="A0A158M557"/>
<dbReference type="PANTHER" id="PTHR11839">
    <property type="entry name" value="UDP/ADP-SUGAR PYROPHOSPHATASE"/>
    <property type="match status" value="1"/>
</dbReference>
<dbReference type="InterPro" id="IPR020084">
    <property type="entry name" value="NUDIX_hydrolase_CS"/>
</dbReference>
<accession>A0A158M557</accession>
<comment type="similarity">
    <text evidence="3">Belongs to the Nudix hydrolase family. NudK subfamily.</text>
</comment>
<proteinExistence type="inferred from homology"/>
<evidence type="ECO:0000256" key="5">
    <source>
        <dbReference type="ARBA" id="ARBA00022801"/>
    </source>
</evidence>
<evidence type="ECO:0000256" key="3">
    <source>
        <dbReference type="ARBA" id="ARBA00007275"/>
    </source>
</evidence>
<dbReference type="Gene3D" id="3.90.79.10">
    <property type="entry name" value="Nucleoside Triphosphate Pyrophosphohydrolase"/>
    <property type="match status" value="1"/>
</dbReference>
<dbReference type="GO" id="GO:0006753">
    <property type="term" value="P:nucleoside phosphate metabolic process"/>
    <property type="evidence" value="ECO:0007669"/>
    <property type="project" value="TreeGrafter"/>
</dbReference>
<name>A0A158M557_9BORD</name>
<dbReference type="STRING" id="35814.BBB42_07285"/>
<dbReference type="Pfam" id="PF00293">
    <property type="entry name" value="NUDIX"/>
    <property type="match status" value="1"/>
</dbReference>
<dbReference type="PROSITE" id="PS00893">
    <property type="entry name" value="NUDIX_BOX"/>
    <property type="match status" value="1"/>
</dbReference>
<dbReference type="EMBL" id="JFZZ01000070">
    <property type="protein sequence ID" value="KAK90777.1"/>
    <property type="molecule type" value="Genomic_DNA"/>
</dbReference>
<protein>
    <recommendedName>
        <fullName evidence="4">GDP-mannose pyrophosphatase</fullName>
    </recommendedName>
    <alternativeName>
        <fullName evidence="6">GDP-mannose hydrolase</fullName>
    </alternativeName>
    <alternativeName>
        <fullName evidence="7">GDPMK</fullName>
    </alternativeName>
</protein>
<evidence type="ECO:0000259" key="8">
    <source>
        <dbReference type="PROSITE" id="PS51462"/>
    </source>
</evidence>
<dbReference type="PATRIC" id="fig|1331206.3.peg.1999"/>
<evidence type="ECO:0000313" key="9">
    <source>
        <dbReference type="EMBL" id="KAK90777.1"/>
    </source>
</evidence>
<comment type="cofactor">
    <cofactor evidence="2">
        <name>Mg(2+)</name>
        <dbReference type="ChEBI" id="CHEBI:18420"/>
    </cofactor>
</comment>
<sequence>MNTMSIDPQEQHLAETRQSSELVYDGSFLKVRRDMVRLPNDHVVSREYVVHPGAVVVIPLLDDGRVLLERQFRYPVERVMTEFPAGKLDPGEDPLACAKRELLEETGYTASQWARAGALHLAIAYSTEIIHIYFARGLVAGERRLDQDEFLDVHSETLPALLAACQRADVTDAKTLTCMLWLQNVISGDWKLDWQDA</sequence>
<feature type="domain" description="Nudix hydrolase" evidence="8">
    <location>
        <begin position="51"/>
        <end position="178"/>
    </location>
</feature>
<evidence type="ECO:0000313" key="10">
    <source>
        <dbReference type="Proteomes" id="UP000026682"/>
    </source>
</evidence>
<dbReference type="PANTHER" id="PTHR11839:SF18">
    <property type="entry name" value="NUDIX HYDROLASE DOMAIN-CONTAINING PROTEIN"/>
    <property type="match status" value="1"/>
</dbReference>